<evidence type="ECO:0000256" key="3">
    <source>
        <dbReference type="ARBA" id="ARBA00022989"/>
    </source>
</evidence>
<keyword evidence="4 5" id="KW-0472">Membrane</keyword>
<dbReference type="SUPFAM" id="SSF103473">
    <property type="entry name" value="MFS general substrate transporter"/>
    <property type="match status" value="1"/>
</dbReference>
<proteinExistence type="predicted"/>
<protein>
    <recommendedName>
        <fullName evidence="8">Major facilitator superfamily (MFS) profile domain-containing protein</fullName>
    </recommendedName>
</protein>
<dbReference type="Pfam" id="PF07690">
    <property type="entry name" value="MFS_1"/>
    <property type="match status" value="1"/>
</dbReference>
<evidence type="ECO:0000256" key="1">
    <source>
        <dbReference type="ARBA" id="ARBA00004141"/>
    </source>
</evidence>
<evidence type="ECO:0000256" key="2">
    <source>
        <dbReference type="ARBA" id="ARBA00022692"/>
    </source>
</evidence>
<dbReference type="InterPro" id="IPR036259">
    <property type="entry name" value="MFS_trans_sf"/>
</dbReference>
<evidence type="ECO:0000313" key="7">
    <source>
        <dbReference type="Proteomes" id="UP001153292"/>
    </source>
</evidence>
<feature type="transmembrane region" description="Helical" evidence="5">
    <location>
        <begin position="192"/>
        <end position="213"/>
    </location>
</feature>
<feature type="transmembrane region" description="Helical" evidence="5">
    <location>
        <begin position="252"/>
        <end position="274"/>
    </location>
</feature>
<feature type="transmembrane region" description="Helical" evidence="5">
    <location>
        <begin position="225"/>
        <end position="246"/>
    </location>
</feature>
<evidence type="ECO:0000256" key="4">
    <source>
        <dbReference type="ARBA" id="ARBA00023136"/>
    </source>
</evidence>
<evidence type="ECO:0008006" key="8">
    <source>
        <dbReference type="Google" id="ProtNLM"/>
    </source>
</evidence>
<dbReference type="InterPro" id="IPR011701">
    <property type="entry name" value="MFS"/>
</dbReference>
<dbReference type="PANTHER" id="PTHR23507">
    <property type="entry name" value="ZGC:174356"/>
    <property type="match status" value="1"/>
</dbReference>
<comment type="subcellular location">
    <subcellularLocation>
        <location evidence="1">Membrane</location>
        <topology evidence="1">Multi-pass membrane protein</topology>
    </subcellularLocation>
</comment>
<accession>A0ABN8BJA5</accession>
<feature type="transmembrane region" description="Helical" evidence="5">
    <location>
        <begin position="324"/>
        <end position="348"/>
    </location>
</feature>
<gene>
    <name evidence="6" type="ORF">CHILSU_LOCUS11000</name>
</gene>
<dbReference type="Gene3D" id="1.20.1250.20">
    <property type="entry name" value="MFS general substrate transporter like domains"/>
    <property type="match status" value="1"/>
</dbReference>
<keyword evidence="7" id="KW-1185">Reference proteome</keyword>
<evidence type="ECO:0000313" key="6">
    <source>
        <dbReference type="EMBL" id="CAH0407600.1"/>
    </source>
</evidence>
<evidence type="ECO:0000256" key="5">
    <source>
        <dbReference type="SAM" id="Phobius"/>
    </source>
</evidence>
<feature type="transmembrane region" description="Helical" evidence="5">
    <location>
        <begin position="360"/>
        <end position="381"/>
    </location>
</feature>
<feature type="transmembrane region" description="Helical" evidence="5">
    <location>
        <begin position="393"/>
        <end position="411"/>
    </location>
</feature>
<sequence length="573" mass="65388">MAEEKQENESMEEKKKVAEWMEDKHNNAKCIEENPLNRTIPEKPPKKTWGEKFEHVKRNITVEPLLAGLIIPSVISRFAMGNLNLDKACRVNLQFGDEVCDALVVQKSTNFSSYEKQVQQLIASIDIWKTIIHTGLPCLMIMFLGAWSDRTGKRKIIILLPVIGELITSISNIINVYFFYEIPVEVTVFLETVFPAITGGWVTMFLGVFSYISDITSEQDRTFRVGLVNFCMTAGLPIGLALSGIVLKNFGYYGVFSTTTVMFMLVLTYGFTCLKEPDQFLRDRGLTPIERKSAPDVSFFDLTHVAETVKVAYRPRPLNKRVKVVLTLFAVFILYGPAMSEFHILYLFLRDRLNWDMVKFGLYCSYSIVLHSFGAMFSITVLSKRLQVDDSMLCLISILSKFVGSFWTAFVQTDIEMYLLPIVEILNATTFTSLRSIISKLVDKQETAKVNSLFSLTETVAALIFGPFYSWLYMSTLYFFSGTVFLVSAALLIPGLIILSWFFYHHRKDLRISRKQALETEEKKDGELNKLALTFHPEKNTETKNKIGNISENYLTVKEDENKDDVMGPKNKR</sequence>
<dbReference type="Proteomes" id="UP001153292">
    <property type="component" value="Chromosome 9"/>
</dbReference>
<organism evidence="6 7">
    <name type="scientific">Chilo suppressalis</name>
    <name type="common">Asiatic rice borer moth</name>
    <dbReference type="NCBI Taxonomy" id="168631"/>
    <lineage>
        <taxon>Eukaryota</taxon>
        <taxon>Metazoa</taxon>
        <taxon>Ecdysozoa</taxon>
        <taxon>Arthropoda</taxon>
        <taxon>Hexapoda</taxon>
        <taxon>Insecta</taxon>
        <taxon>Pterygota</taxon>
        <taxon>Neoptera</taxon>
        <taxon>Endopterygota</taxon>
        <taxon>Lepidoptera</taxon>
        <taxon>Glossata</taxon>
        <taxon>Ditrysia</taxon>
        <taxon>Pyraloidea</taxon>
        <taxon>Crambidae</taxon>
        <taxon>Crambinae</taxon>
        <taxon>Chilo</taxon>
    </lineage>
</organism>
<feature type="transmembrane region" description="Helical" evidence="5">
    <location>
        <begin position="158"/>
        <end position="180"/>
    </location>
</feature>
<name>A0ABN8BJA5_CHISP</name>
<dbReference type="PANTHER" id="PTHR23507:SF1">
    <property type="entry name" value="FI18259P1-RELATED"/>
    <property type="match status" value="1"/>
</dbReference>
<keyword evidence="2 5" id="KW-0812">Transmembrane</keyword>
<feature type="transmembrane region" description="Helical" evidence="5">
    <location>
        <begin position="417"/>
        <end position="438"/>
    </location>
</feature>
<keyword evidence="3 5" id="KW-1133">Transmembrane helix</keyword>
<feature type="transmembrane region" description="Helical" evidence="5">
    <location>
        <begin position="450"/>
        <end position="472"/>
    </location>
</feature>
<feature type="transmembrane region" description="Helical" evidence="5">
    <location>
        <begin position="478"/>
        <end position="504"/>
    </location>
</feature>
<dbReference type="EMBL" id="OU963902">
    <property type="protein sequence ID" value="CAH0407600.1"/>
    <property type="molecule type" value="Genomic_DNA"/>
</dbReference>
<reference evidence="6" key="1">
    <citation type="submission" date="2021-12" db="EMBL/GenBank/DDBJ databases">
        <authorList>
            <person name="King R."/>
        </authorList>
    </citation>
    <scope>NUCLEOTIDE SEQUENCE</scope>
</reference>